<dbReference type="Proteomes" id="UP001172386">
    <property type="component" value="Unassembled WGS sequence"/>
</dbReference>
<organism evidence="1 2">
    <name type="scientific">Neophaeococcomyces mojaviensis</name>
    <dbReference type="NCBI Taxonomy" id="3383035"/>
    <lineage>
        <taxon>Eukaryota</taxon>
        <taxon>Fungi</taxon>
        <taxon>Dikarya</taxon>
        <taxon>Ascomycota</taxon>
        <taxon>Pezizomycotina</taxon>
        <taxon>Eurotiomycetes</taxon>
        <taxon>Chaetothyriomycetidae</taxon>
        <taxon>Chaetothyriales</taxon>
        <taxon>Chaetothyriales incertae sedis</taxon>
        <taxon>Neophaeococcomyces</taxon>
    </lineage>
</organism>
<proteinExistence type="predicted"/>
<protein>
    <submittedName>
        <fullName evidence="1">Uncharacterized protein</fullName>
    </submittedName>
</protein>
<keyword evidence="2" id="KW-1185">Reference proteome</keyword>
<accession>A0ACC3ADD5</accession>
<name>A0ACC3ADD5_9EURO</name>
<evidence type="ECO:0000313" key="2">
    <source>
        <dbReference type="Proteomes" id="UP001172386"/>
    </source>
</evidence>
<dbReference type="EMBL" id="JAPDRQ010000033">
    <property type="protein sequence ID" value="KAJ9660173.1"/>
    <property type="molecule type" value="Genomic_DNA"/>
</dbReference>
<reference evidence="1" key="1">
    <citation type="submission" date="2022-10" db="EMBL/GenBank/DDBJ databases">
        <title>Culturing micro-colonial fungi from biological soil crusts in the Mojave desert and describing Neophaeococcomyces mojavensis, and introducing the new genera and species Taxawa tesnikishii.</title>
        <authorList>
            <person name="Kurbessoian T."/>
            <person name="Stajich J.E."/>
        </authorList>
    </citation>
    <scope>NUCLEOTIDE SEQUENCE</scope>
    <source>
        <strain evidence="1">JES_112</strain>
    </source>
</reference>
<comment type="caution">
    <text evidence="1">The sequence shown here is derived from an EMBL/GenBank/DDBJ whole genome shotgun (WGS) entry which is preliminary data.</text>
</comment>
<evidence type="ECO:0000313" key="1">
    <source>
        <dbReference type="EMBL" id="KAJ9660173.1"/>
    </source>
</evidence>
<gene>
    <name evidence="1" type="ORF">H2198_002679</name>
</gene>
<sequence>MPIAQPFTQHCGPLTFTAYPSCEDCLAWSEEGLALAGGENIHIVKVGANSDKQSAISTFRVDQFNNQEWPEQGLATFQHFSVGEEQSNSVVVALAWSPPGLGIHHRPVLAVLTSNLLLSLWETDGSQRNWRRTCVVNQHLPLSVSSQIAHNAFRAGRARRYARIRCLAWSDPLRVFHGGKRGLCFLSVLDDDDNLTVLQVDKKSKDQYGFWSMKTVFTSALSQPEFFNSDAAGMTDLQELVILKASVKRMLFLSWDVENLPSAVAQTVVRTSIVYQRHHQNTQFAVHLEFNLLGHDSEITARQIESQEFRDTTLENRWSFGRQDFGIIHRLEDRPQWQETLKDIVAEYNSKHRLGGLFRIRFWGIVLSPDQDTEAACVTLHPWDMYEYTSNVLEKCHLVFRTVQNQSTAAFLQQKTANEVMTSVLDFVVTELRSRTEVISTIDQAFVRVLHAWTARNPDRSHWQAVLEASVASRSKSEQTVVDGSDVSGDDFIDAQTILSKPFPPTIAAPETCDICGTPIDMSDDSNSSNCVNGHVFSRCSLSLMSIQEPGISKYCSGCDRQFLNMSKLKPQPGQCLTSKLFDEFDVCPYCRGKFRG</sequence>